<protein>
    <submittedName>
        <fullName evidence="1">Uncharacterized protein</fullName>
    </submittedName>
</protein>
<proteinExistence type="predicted"/>
<dbReference type="AlphaFoldDB" id="A0A5Q4ZIG2"/>
<sequence>MRRNKKPLRSLWRRSGFFIGRLKRRKPYAAAQRNFALAPY</sequence>
<dbReference type="EMBL" id="LR699553">
    <property type="protein sequence ID" value="VVD27008.1"/>
    <property type="molecule type" value="Genomic_DNA"/>
</dbReference>
<reference evidence="1 2" key="1">
    <citation type="submission" date="2019-08" db="EMBL/GenBank/DDBJ databases">
        <authorList>
            <person name="Herpell B J."/>
        </authorList>
    </citation>
    <scope>NUCLEOTIDE SEQUENCE [LARGE SCALE GENOMIC DNA]</scope>
    <source>
        <strain evidence="2">Msb3</strain>
    </source>
</reference>
<evidence type="ECO:0000313" key="2">
    <source>
        <dbReference type="Proteomes" id="UP000325811"/>
    </source>
</evidence>
<evidence type="ECO:0000313" key="1">
    <source>
        <dbReference type="EMBL" id="VVD27008.1"/>
    </source>
</evidence>
<keyword evidence="2" id="KW-1185">Reference proteome</keyword>
<organism evidence="1 2">
    <name type="scientific">Paraburkholderia dioscoreae</name>
    <dbReference type="NCBI Taxonomy" id="2604047"/>
    <lineage>
        <taxon>Bacteria</taxon>
        <taxon>Pseudomonadati</taxon>
        <taxon>Pseudomonadota</taxon>
        <taxon>Betaproteobacteria</taxon>
        <taxon>Burkholderiales</taxon>
        <taxon>Burkholderiaceae</taxon>
        <taxon>Paraburkholderia</taxon>
    </lineage>
</organism>
<dbReference type="KEGG" id="pdio:PDMSB3_0546"/>
<dbReference type="Proteomes" id="UP000325811">
    <property type="component" value="Chromosome I"/>
</dbReference>
<name>A0A5Q4ZIG2_9BURK</name>
<gene>
    <name evidence="1" type="ORF">PDMSB3_0546</name>
</gene>
<accession>A0A5Q4ZIG2</accession>